<dbReference type="GO" id="GO:0005886">
    <property type="term" value="C:plasma membrane"/>
    <property type="evidence" value="ECO:0007669"/>
    <property type="project" value="TreeGrafter"/>
</dbReference>
<keyword evidence="7" id="KW-0732">Signal</keyword>
<keyword evidence="12" id="KW-0325">Glycoprotein</keyword>
<proteinExistence type="inferred from homology"/>
<keyword evidence="6" id="KW-0479">Metal-binding</keyword>
<evidence type="ECO:0000259" key="16">
    <source>
        <dbReference type="Pfam" id="PF12548"/>
    </source>
</evidence>
<keyword evidence="11" id="KW-0333">Golgi apparatus</keyword>
<organism evidence="17 18">
    <name type="scientific">Zosterops borbonicus</name>
    <dbReference type="NCBI Taxonomy" id="364589"/>
    <lineage>
        <taxon>Eukaryota</taxon>
        <taxon>Metazoa</taxon>
        <taxon>Chordata</taxon>
        <taxon>Craniata</taxon>
        <taxon>Vertebrata</taxon>
        <taxon>Euteleostomi</taxon>
        <taxon>Archelosauria</taxon>
        <taxon>Archosauria</taxon>
        <taxon>Dinosauria</taxon>
        <taxon>Saurischia</taxon>
        <taxon>Theropoda</taxon>
        <taxon>Coelurosauria</taxon>
        <taxon>Aves</taxon>
        <taxon>Neognathae</taxon>
        <taxon>Neoaves</taxon>
        <taxon>Telluraves</taxon>
        <taxon>Australaves</taxon>
        <taxon>Passeriformes</taxon>
        <taxon>Sylvioidea</taxon>
        <taxon>Zosteropidae</taxon>
        <taxon>Zosterops</taxon>
    </lineage>
</organism>
<dbReference type="InterPro" id="IPR024607">
    <property type="entry name" value="Sulfatase_CS"/>
</dbReference>
<evidence type="ECO:0000256" key="9">
    <source>
        <dbReference type="ARBA" id="ARBA00022824"/>
    </source>
</evidence>
<feature type="domain" description="Extracellular sulfatase C-terminal" evidence="16">
    <location>
        <begin position="526"/>
        <end position="667"/>
    </location>
</feature>
<evidence type="ECO:0000256" key="1">
    <source>
        <dbReference type="ARBA" id="ARBA00001913"/>
    </source>
</evidence>
<evidence type="ECO:0000256" key="3">
    <source>
        <dbReference type="ARBA" id="ARBA00004241"/>
    </source>
</evidence>
<comment type="subcellular location">
    <subcellularLocation>
        <location evidence="3">Cell surface</location>
    </subcellularLocation>
    <subcellularLocation>
        <location evidence="2">Endoplasmic reticulum</location>
    </subcellularLocation>
    <subcellularLocation>
        <location evidence="4">Golgi apparatus</location>
        <location evidence="4">Golgi stack</location>
    </subcellularLocation>
</comment>
<dbReference type="OrthoDB" id="96314at2759"/>
<name>A0A8K1GLD4_9PASS</name>
<dbReference type="GO" id="GO:0030201">
    <property type="term" value="P:heparan sulfate proteoglycan metabolic process"/>
    <property type="evidence" value="ECO:0007669"/>
    <property type="project" value="TreeGrafter"/>
</dbReference>
<dbReference type="GO" id="GO:0005795">
    <property type="term" value="C:Golgi stack"/>
    <property type="evidence" value="ECO:0007669"/>
    <property type="project" value="UniProtKB-SubCell"/>
</dbReference>
<evidence type="ECO:0000313" key="18">
    <source>
        <dbReference type="Proteomes" id="UP000796761"/>
    </source>
</evidence>
<evidence type="ECO:0000256" key="7">
    <source>
        <dbReference type="ARBA" id="ARBA00022729"/>
    </source>
</evidence>
<dbReference type="PANTHER" id="PTHR43108">
    <property type="entry name" value="N-ACETYLGLUCOSAMINE-6-SULFATASE FAMILY MEMBER"/>
    <property type="match status" value="1"/>
</dbReference>
<evidence type="ECO:0000256" key="2">
    <source>
        <dbReference type="ARBA" id="ARBA00004240"/>
    </source>
</evidence>
<evidence type="ECO:0000259" key="15">
    <source>
        <dbReference type="Pfam" id="PF00884"/>
    </source>
</evidence>
<evidence type="ECO:0000256" key="13">
    <source>
        <dbReference type="SAM" id="Coils"/>
    </source>
</evidence>
<dbReference type="PROSITE" id="PS00523">
    <property type="entry name" value="SULFATASE_1"/>
    <property type="match status" value="1"/>
</dbReference>
<dbReference type="Pfam" id="PF12548">
    <property type="entry name" value="DUF3740"/>
    <property type="match status" value="2"/>
</dbReference>
<dbReference type="Gene3D" id="3.40.720.10">
    <property type="entry name" value="Alkaline Phosphatase, subunit A"/>
    <property type="match status" value="1"/>
</dbReference>
<dbReference type="GO" id="GO:0010575">
    <property type="term" value="P:positive regulation of vascular endothelial growth factor production"/>
    <property type="evidence" value="ECO:0007669"/>
    <property type="project" value="TreeGrafter"/>
</dbReference>
<dbReference type="GO" id="GO:0005539">
    <property type="term" value="F:glycosaminoglycan binding"/>
    <property type="evidence" value="ECO:0007669"/>
    <property type="project" value="TreeGrafter"/>
</dbReference>
<evidence type="ECO:0000313" key="17">
    <source>
        <dbReference type="EMBL" id="TRZ20123.1"/>
    </source>
</evidence>
<sequence>MLAVLSTEMLTSHCSTIKSPRFRGRVQQERKNIRPNIILVLTDDQDVELGSLQVMNKTRRIMENGGASFINAFVTTPMCCPSRSSMLTGKYVHNHNIYTNNENCSSPSWQATHEPRTFAVYLNNTGYRTAFFGKYLNEYNGSYIPPGWREWVGLVKNSRFYNYTISRNGNKEKHGFDYAKDYFTDLITNESINYFRMSKRIYPHRPIMMVISHAAPHGPEDSAPQFSELYPNASQHITPSYNYAPNMDKHWIMQYTGPMLPIHMEFTNVLQRKRLQTLMSVDDSMERLHQMLAEMGELENTYIIYTADHGYHIGQFGLVKGKSMPYDFDIRVPFFIRGPSVEPGSVVPQIVLNIDLAPTILDIAGLDTPPDMDGKSVLKLLDLERPGNRFRTNKKTKIWRDTFLVERGKFLRKKEENNKNTQQSNQLPKYERVKELCQQARYQTACEQPGQKWQCTEDASGKLRIHKCKVPSDILAIRKRARSLHSRGYSAKDKDCNCGDTDYRNSRMQRKNQRQFLRNPNVQKYKPRFVHTRQTRSLSVEFEGEIYDINLEEEELQVLKTRSITKRHNAENEEGEEMAHAARDMMLADGTDAIGQPSSVRVTHKCFILPNDTIHCERELYQSARAWKDHKAYIDKEIEALQDKIKNLREVRGHLKRRKPDECDCSKQSYYNKEKGVKAQDKLKSHLHPFKEAAQEVDGKLQLFKENRRRKKERKGRRRQKKGDECSLPGLTCFTHDNNHWQTAPFWNLGSFCACTSSNNNTYWCLRTVNDTHNFLFCEFATGFLEYFDMNTDPYQLTNTVHTVERGILNQLHIQLMELRSCQGYKQCNPRPKGLETEDNYGMDGKAKLPSFTGDIDWQGLEDLYSVNESVYEYRHNFRLSLADWTNYLKDVDRMFALLNTYYQQNKPDKDNNTARSNGDESSTPFTLVEMTSAEESSGLTAEELQLIVPTDFAALALSTVNLSQERKLELNNDIPEKSSLNDAHWRNSHPAEKWMEDKESDRFDMDFSGNGLIELESRHSFMLQPISIPQKDTHQDSDTVEDIFEDQMYLPMRSDEPFVPQTVNISIRDSPVSTQEEGTFLKKTKQSLAGESSQILNAEGSASAPLSLD</sequence>
<evidence type="ECO:0000256" key="10">
    <source>
        <dbReference type="ARBA" id="ARBA00022837"/>
    </source>
</evidence>
<dbReference type="CDD" id="cd16147">
    <property type="entry name" value="G6S"/>
    <property type="match status" value="1"/>
</dbReference>
<dbReference type="PANTHER" id="PTHR43108:SF1">
    <property type="entry name" value="EXTRACELLULAR SULFATASE SULF-1"/>
    <property type="match status" value="1"/>
</dbReference>
<dbReference type="GO" id="GO:0040037">
    <property type="term" value="P:negative regulation of fibroblast growth factor receptor signaling pathway"/>
    <property type="evidence" value="ECO:0007669"/>
    <property type="project" value="TreeGrafter"/>
</dbReference>
<dbReference type="GO" id="GO:0008449">
    <property type="term" value="F:N-acetylglucosamine-6-sulfatase activity"/>
    <property type="evidence" value="ECO:0007669"/>
    <property type="project" value="TreeGrafter"/>
</dbReference>
<dbReference type="GO" id="GO:0032836">
    <property type="term" value="P:glomerular basement membrane development"/>
    <property type="evidence" value="ECO:0007669"/>
    <property type="project" value="TreeGrafter"/>
</dbReference>
<dbReference type="SUPFAM" id="SSF53649">
    <property type="entry name" value="Alkaline phosphatase-like"/>
    <property type="match status" value="2"/>
</dbReference>
<feature type="coiled-coil region" evidence="13">
    <location>
        <begin position="631"/>
        <end position="658"/>
    </location>
</feature>
<dbReference type="InterPro" id="IPR017850">
    <property type="entry name" value="Alkaline_phosphatase_core_sf"/>
</dbReference>
<evidence type="ECO:0000256" key="8">
    <source>
        <dbReference type="ARBA" id="ARBA00022801"/>
    </source>
</evidence>
<dbReference type="GO" id="GO:0046872">
    <property type="term" value="F:metal ion binding"/>
    <property type="evidence" value="ECO:0007669"/>
    <property type="project" value="UniProtKB-KW"/>
</dbReference>
<evidence type="ECO:0008006" key="19">
    <source>
        <dbReference type="Google" id="ProtNLM"/>
    </source>
</evidence>
<protein>
    <recommendedName>
        <fullName evidence="19">Extracellular sulfatase</fullName>
    </recommendedName>
</protein>
<comment type="caution">
    <text evidence="17">The sequence shown here is derived from an EMBL/GenBank/DDBJ whole genome shotgun (WGS) entry which is preliminary data.</text>
</comment>
<keyword evidence="10" id="KW-0106">Calcium</keyword>
<accession>A0A8K1GLD4</accession>
<dbReference type="GO" id="GO:0005783">
    <property type="term" value="C:endoplasmic reticulum"/>
    <property type="evidence" value="ECO:0007669"/>
    <property type="project" value="UniProtKB-SubCell"/>
</dbReference>
<dbReference type="GO" id="GO:0009986">
    <property type="term" value="C:cell surface"/>
    <property type="evidence" value="ECO:0007669"/>
    <property type="project" value="UniProtKB-SubCell"/>
</dbReference>
<dbReference type="Proteomes" id="UP000796761">
    <property type="component" value="Unassembled WGS sequence"/>
</dbReference>
<feature type="domain" description="Sulfatase N-terminal" evidence="15">
    <location>
        <begin position="35"/>
        <end position="365"/>
    </location>
</feature>
<evidence type="ECO:0000256" key="11">
    <source>
        <dbReference type="ARBA" id="ARBA00023034"/>
    </source>
</evidence>
<dbReference type="InterPro" id="IPR024609">
    <property type="entry name" value="Extracellular_sulfatase_C"/>
</dbReference>
<comment type="cofactor">
    <cofactor evidence="1">
        <name>Ca(2+)</name>
        <dbReference type="ChEBI" id="CHEBI:29108"/>
    </cofactor>
</comment>
<evidence type="ECO:0000256" key="14">
    <source>
        <dbReference type="SAM" id="MobiDB-lite"/>
    </source>
</evidence>
<reference evidence="17" key="1">
    <citation type="submission" date="2019-04" db="EMBL/GenBank/DDBJ databases">
        <title>Genome assembly of Zosterops borbonicus 15179.</title>
        <authorList>
            <person name="Leroy T."/>
            <person name="Anselmetti Y."/>
            <person name="Tilak M.-K."/>
            <person name="Nabholz B."/>
        </authorList>
    </citation>
    <scope>NUCLEOTIDE SEQUENCE</scope>
    <source>
        <strain evidence="17">HGM_15179</strain>
        <tissue evidence="17">Muscle</tissue>
    </source>
</reference>
<evidence type="ECO:0000256" key="6">
    <source>
        <dbReference type="ARBA" id="ARBA00022723"/>
    </source>
</evidence>
<feature type="domain" description="Extracellular sulfatase C-terminal" evidence="16">
    <location>
        <begin position="670"/>
        <end position="728"/>
    </location>
</feature>
<dbReference type="AlphaFoldDB" id="A0A8K1GLD4"/>
<dbReference type="FunFam" id="3.40.720.10:FF:000003">
    <property type="entry name" value="Extracellular sulfatase"/>
    <property type="match status" value="1"/>
</dbReference>
<evidence type="ECO:0000256" key="5">
    <source>
        <dbReference type="ARBA" id="ARBA00008779"/>
    </source>
</evidence>
<dbReference type="EMBL" id="SWJQ01000160">
    <property type="protein sequence ID" value="TRZ20123.1"/>
    <property type="molecule type" value="Genomic_DNA"/>
</dbReference>
<keyword evidence="18" id="KW-1185">Reference proteome</keyword>
<feature type="region of interest" description="Disordered" evidence="14">
    <location>
        <begin position="1086"/>
        <end position="1110"/>
    </location>
</feature>
<feature type="compositionally biased region" description="Polar residues" evidence="14">
    <location>
        <begin position="1087"/>
        <end position="1097"/>
    </location>
</feature>
<dbReference type="GO" id="GO:0030177">
    <property type="term" value="P:positive regulation of Wnt signaling pathway"/>
    <property type="evidence" value="ECO:0007669"/>
    <property type="project" value="TreeGrafter"/>
</dbReference>
<keyword evidence="8" id="KW-0378">Hydrolase</keyword>
<keyword evidence="13" id="KW-0175">Coiled coil</keyword>
<comment type="similarity">
    <text evidence="5">Belongs to the sulfatase family.</text>
</comment>
<evidence type="ECO:0000256" key="4">
    <source>
        <dbReference type="ARBA" id="ARBA00004348"/>
    </source>
</evidence>
<dbReference type="InterPro" id="IPR000917">
    <property type="entry name" value="Sulfatase_N"/>
</dbReference>
<gene>
    <name evidence="17" type="ORF">HGM15179_006978</name>
</gene>
<dbReference type="Pfam" id="PF00884">
    <property type="entry name" value="Sulfatase"/>
    <property type="match status" value="1"/>
</dbReference>
<keyword evidence="9" id="KW-0256">Endoplasmic reticulum</keyword>
<evidence type="ECO:0000256" key="12">
    <source>
        <dbReference type="ARBA" id="ARBA00023180"/>
    </source>
</evidence>